<dbReference type="SUPFAM" id="SSF49899">
    <property type="entry name" value="Concanavalin A-like lectins/glucanases"/>
    <property type="match status" value="1"/>
</dbReference>
<comment type="caution">
    <text evidence="1">The sequence shown here is derived from an EMBL/GenBank/DDBJ whole genome shotgun (WGS) entry which is preliminary data.</text>
</comment>
<dbReference type="AlphaFoldDB" id="A0A3M9NEG9"/>
<organism evidence="1 2">
    <name type="scientific">Hanamia caeni</name>
    <dbReference type="NCBI Taxonomy" id="2294116"/>
    <lineage>
        <taxon>Bacteria</taxon>
        <taxon>Pseudomonadati</taxon>
        <taxon>Bacteroidota</taxon>
        <taxon>Chitinophagia</taxon>
        <taxon>Chitinophagales</taxon>
        <taxon>Chitinophagaceae</taxon>
        <taxon>Hanamia</taxon>
    </lineage>
</organism>
<reference evidence="1 2" key="1">
    <citation type="submission" date="2018-11" db="EMBL/GenBank/DDBJ databases">
        <title>Draft genome sequence of Ferruginibacter sp. BO-59.</title>
        <authorList>
            <person name="Im W.T."/>
        </authorList>
    </citation>
    <scope>NUCLEOTIDE SEQUENCE [LARGE SCALE GENOMIC DNA]</scope>
    <source>
        <strain evidence="1 2">BO-59</strain>
    </source>
</reference>
<evidence type="ECO:0000313" key="1">
    <source>
        <dbReference type="EMBL" id="RNI36192.1"/>
    </source>
</evidence>
<protein>
    <submittedName>
        <fullName evidence="1">LamG domain-containing protein</fullName>
    </submittedName>
</protein>
<dbReference type="Pfam" id="PF13385">
    <property type="entry name" value="Laminin_G_3"/>
    <property type="match status" value="1"/>
</dbReference>
<dbReference type="Proteomes" id="UP000267223">
    <property type="component" value="Unassembled WGS sequence"/>
</dbReference>
<gene>
    <name evidence="1" type="ORF">EFY79_10925</name>
</gene>
<dbReference type="InterPro" id="IPR013320">
    <property type="entry name" value="ConA-like_dom_sf"/>
</dbReference>
<dbReference type="Gene3D" id="1.20.1270.90">
    <property type="entry name" value="AF1782-like"/>
    <property type="match status" value="1"/>
</dbReference>
<sequence length="403" mass="44332">MTRINIFLFHKLNATGIKRFINHFLNQPFITYLNLKIMKKTLLNFKFIKQFLAVCTVVSIIAISCGKKDSAPPPPPADKTALQKAVDSAQKLQDNTVEGTKPGQYEAGTKAPLTTALGASKTVLSNDKATQADVNNTVAQLNAAITTYQGHLIQEIAAANLIGYWKMNGNANDSSGKGNDGTVKAGHAYFGAGLPTLTKDRFNRDNMAYHFDKGGNIEVPYKADLNPPAMSISIWAKWVSDGRALNTDTYTMVAMNRWNGYKFQLQSGHLPFYTVKVTKGTAVGDTTIYDRDDAGVAVPENEWHHLVVTFTSGVENFYIDGDLVKTWDSSTPNPVPGNAITLANPINFVIGQDLPTDKYTTTQDDFYVNWGGFWTGDLDDVMFYNIALTGPQVKSIYTNQKTE</sequence>
<name>A0A3M9NEG9_9BACT</name>
<accession>A0A3M9NEG9</accession>
<dbReference type="EMBL" id="RJJR01000008">
    <property type="protein sequence ID" value="RNI36192.1"/>
    <property type="molecule type" value="Genomic_DNA"/>
</dbReference>
<dbReference type="GO" id="GO:0005975">
    <property type="term" value="P:carbohydrate metabolic process"/>
    <property type="evidence" value="ECO:0007669"/>
    <property type="project" value="UniProtKB-ARBA"/>
</dbReference>
<evidence type="ECO:0000313" key="2">
    <source>
        <dbReference type="Proteomes" id="UP000267223"/>
    </source>
</evidence>
<keyword evidence="2" id="KW-1185">Reference proteome</keyword>
<dbReference type="GO" id="GO:0004553">
    <property type="term" value="F:hydrolase activity, hydrolyzing O-glycosyl compounds"/>
    <property type="evidence" value="ECO:0007669"/>
    <property type="project" value="UniProtKB-ARBA"/>
</dbReference>
<dbReference type="Gene3D" id="2.60.120.200">
    <property type="match status" value="1"/>
</dbReference>
<proteinExistence type="predicted"/>